<dbReference type="AlphaFoldDB" id="A0A3M7QFG6"/>
<dbReference type="Proteomes" id="UP000276133">
    <property type="component" value="Unassembled WGS sequence"/>
</dbReference>
<dbReference type="EMBL" id="REGN01006297">
    <property type="protein sequence ID" value="RNA10120.1"/>
    <property type="molecule type" value="Genomic_DNA"/>
</dbReference>
<name>A0A3M7QFG6_BRAPC</name>
<evidence type="ECO:0000313" key="3">
    <source>
        <dbReference type="Proteomes" id="UP000276133"/>
    </source>
</evidence>
<organism evidence="2 3">
    <name type="scientific">Brachionus plicatilis</name>
    <name type="common">Marine rotifer</name>
    <name type="synonym">Brachionus muelleri</name>
    <dbReference type="NCBI Taxonomy" id="10195"/>
    <lineage>
        <taxon>Eukaryota</taxon>
        <taxon>Metazoa</taxon>
        <taxon>Spiralia</taxon>
        <taxon>Gnathifera</taxon>
        <taxon>Rotifera</taxon>
        <taxon>Eurotatoria</taxon>
        <taxon>Monogononta</taxon>
        <taxon>Pseudotrocha</taxon>
        <taxon>Ploima</taxon>
        <taxon>Brachionidae</taxon>
        <taxon>Brachionus</taxon>
    </lineage>
</organism>
<keyword evidence="1" id="KW-1133">Transmembrane helix</keyword>
<evidence type="ECO:0000313" key="2">
    <source>
        <dbReference type="EMBL" id="RNA10120.1"/>
    </source>
</evidence>
<accession>A0A3M7QFG6</accession>
<keyword evidence="1" id="KW-0812">Transmembrane</keyword>
<sequence>MALVEAFSRISILKNLTKIYWNIFTTFCSKFTGFYIISRKKIIFNYTHPNIIQRFDQSPFLSITTLN</sequence>
<gene>
    <name evidence="2" type="ORF">BpHYR1_015947</name>
</gene>
<reference evidence="2 3" key="1">
    <citation type="journal article" date="2018" name="Sci. Rep.">
        <title>Genomic signatures of local adaptation to the degree of environmental predictability in rotifers.</title>
        <authorList>
            <person name="Franch-Gras L."/>
            <person name="Hahn C."/>
            <person name="Garcia-Roger E.M."/>
            <person name="Carmona M.J."/>
            <person name="Serra M."/>
            <person name="Gomez A."/>
        </authorList>
    </citation>
    <scope>NUCLEOTIDE SEQUENCE [LARGE SCALE GENOMIC DNA]</scope>
    <source>
        <strain evidence="2">HYR1</strain>
    </source>
</reference>
<keyword evidence="3" id="KW-1185">Reference proteome</keyword>
<proteinExistence type="predicted"/>
<keyword evidence="1" id="KW-0472">Membrane</keyword>
<feature type="transmembrane region" description="Helical" evidence="1">
    <location>
        <begin position="19"/>
        <end position="37"/>
    </location>
</feature>
<comment type="caution">
    <text evidence="2">The sequence shown here is derived from an EMBL/GenBank/DDBJ whole genome shotgun (WGS) entry which is preliminary data.</text>
</comment>
<protein>
    <submittedName>
        <fullName evidence="2">Uncharacterized protein</fullName>
    </submittedName>
</protein>
<evidence type="ECO:0000256" key="1">
    <source>
        <dbReference type="SAM" id="Phobius"/>
    </source>
</evidence>